<feature type="domain" description="N-terminal" evidence="1">
    <location>
        <begin position="9"/>
        <end position="130"/>
    </location>
</feature>
<dbReference type="RefSeq" id="WP_021461226.1">
    <property type="nucleotide sequence ID" value="NZ_JPJQ01000030.1"/>
</dbReference>
<dbReference type="InterPro" id="IPR013610">
    <property type="entry name" value="ArdC_N"/>
</dbReference>
<dbReference type="GO" id="GO:0003697">
    <property type="term" value="F:single-stranded DNA binding"/>
    <property type="evidence" value="ECO:0007669"/>
    <property type="project" value="InterPro"/>
</dbReference>
<sequence length="309" mass="35085">MTTQNQKIDIYQDVTNRIIAALEKGSMPWVKPWLGGLPQNAVSGRCYNGINVLLLQIEADEKGYQSTKWITARAANELGGHIRKGEKATRIVKYCPIEKEKLNDDGEVILDEEGNPEMESYAIIKGYPVFNIEQCEGLPESMFLDEGKSLEFQQISDVRQMLEGMEIEVRHHCGDRAYYRPSSDSISMPAMKSFCSERSYYSVLLHEMVHATGHQNRLNREGVTSKKSKFGNELYAFEELIAEIGSAYLCTALGFDTITHNASYINSWIDVLKSDKKAIFRASGHARRAVEYLFEIRDVMRLYEQTIAA</sequence>
<dbReference type="AlphaFoldDB" id="A0A0A2ZXK2"/>
<dbReference type="InterPro" id="IPR041459">
    <property type="entry name" value="MPTase-PolyVal"/>
</dbReference>
<accession>A0A0A2ZXK2</accession>
<dbReference type="EMBL" id="JPJQ01000030">
    <property type="protein sequence ID" value="KGQ61813.1"/>
    <property type="molecule type" value="Genomic_DNA"/>
</dbReference>
<organism evidence="3 4">
    <name type="scientific">Gallibacterium anatis 4895</name>
    <dbReference type="NCBI Taxonomy" id="1396510"/>
    <lineage>
        <taxon>Bacteria</taxon>
        <taxon>Pseudomonadati</taxon>
        <taxon>Pseudomonadota</taxon>
        <taxon>Gammaproteobacteria</taxon>
        <taxon>Pasteurellales</taxon>
        <taxon>Pasteurellaceae</taxon>
        <taxon>Gallibacterium</taxon>
    </lineage>
</organism>
<comment type="caution">
    <text evidence="3">The sequence shown here is derived from an EMBL/GenBank/DDBJ whole genome shotgun (WGS) entry which is preliminary data.</text>
</comment>
<dbReference type="Pfam" id="PF08401">
    <property type="entry name" value="ArdcN"/>
    <property type="match status" value="1"/>
</dbReference>
<dbReference type="PIRSF" id="PIRSF037112">
    <property type="entry name" value="Antirestriction_ArdC"/>
    <property type="match status" value="1"/>
</dbReference>
<evidence type="ECO:0000313" key="4">
    <source>
        <dbReference type="Proteomes" id="UP000030554"/>
    </source>
</evidence>
<dbReference type="InterPro" id="IPR017113">
    <property type="entry name" value="Antirestriction_ArdC"/>
</dbReference>
<dbReference type="Proteomes" id="UP000030554">
    <property type="component" value="Unassembled WGS sequence"/>
</dbReference>
<dbReference type="Pfam" id="PF18818">
    <property type="entry name" value="MPTase-PolyVal"/>
    <property type="match status" value="1"/>
</dbReference>
<feature type="domain" description="Polyvalent protein metallopeptidase" evidence="2">
    <location>
        <begin position="158"/>
        <end position="284"/>
    </location>
</feature>
<evidence type="ECO:0000259" key="2">
    <source>
        <dbReference type="Pfam" id="PF18818"/>
    </source>
</evidence>
<reference evidence="3 4" key="1">
    <citation type="submission" date="2014-07" db="EMBL/GenBank/DDBJ databases">
        <title>Chaperone-usher fimbriae in a diverse selection of Gallibacterium genomes.</title>
        <authorList>
            <person name="Kudirkiene E."/>
            <person name="Bager R.J."/>
            <person name="Johnson T.J."/>
            <person name="Bojesen A.M."/>
        </authorList>
    </citation>
    <scope>NUCLEOTIDE SEQUENCE [LARGE SCALE GENOMIC DNA]</scope>
    <source>
        <strain evidence="3 4">4895</strain>
    </source>
</reference>
<proteinExistence type="predicted"/>
<evidence type="ECO:0000259" key="1">
    <source>
        <dbReference type="Pfam" id="PF08401"/>
    </source>
</evidence>
<evidence type="ECO:0000313" key="3">
    <source>
        <dbReference type="EMBL" id="KGQ61813.1"/>
    </source>
</evidence>
<name>A0A0A2ZXK2_9PAST</name>
<protein>
    <submittedName>
        <fullName evidence="3">Antirestriction protein</fullName>
    </submittedName>
</protein>
<gene>
    <name evidence="3" type="ORF">IO48_06720</name>
</gene>